<dbReference type="RefSeq" id="XP_034257007.1">
    <property type="nucleotide sequence ID" value="XM_034401116.1"/>
</dbReference>
<dbReference type="InterPro" id="IPR001849">
    <property type="entry name" value="PH_domain"/>
</dbReference>
<evidence type="ECO:0000313" key="3">
    <source>
        <dbReference type="Proteomes" id="UP000515158"/>
    </source>
</evidence>
<evidence type="ECO:0000313" key="4">
    <source>
        <dbReference type="RefSeq" id="XP_034257007.1"/>
    </source>
</evidence>
<accession>A0A6P9AF91</accession>
<feature type="region of interest" description="Disordered" evidence="1">
    <location>
        <begin position="920"/>
        <end position="941"/>
    </location>
</feature>
<feature type="domain" description="PH" evidence="2">
    <location>
        <begin position="755"/>
        <end position="891"/>
    </location>
</feature>
<dbReference type="Pfam" id="PF16457">
    <property type="entry name" value="PH_12"/>
    <property type="match status" value="1"/>
</dbReference>
<feature type="compositionally biased region" description="Acidic residues" evidence="1">
    <location>
        <begin position="1"/>
        <end position="21"/>
    </location>
</feature>
<name>A0A6P9AF91_THRPL</name>
<dbReference type="OrthoDB" id="28413at2759"/>
<proteinExistence type="predicted"/>
<keyword evidence="3" id="KW-1185">Reference proteome</keyword>
<feature type="compositionally biased region" description="Polar residues" evidence="1">
    <location>
        <begin position="22"/>
        <end position="32"/>
    </location>
</feature>
<dbReference type="Gene3D" id="6.10.10.90">
    <property type="match status" value="1"/>
</dbReference>
<evidence type="ECO:0000313" key="5">
    <source>
        <dbReference type="RefSeq" id="XP_034257008.1"/>
    </source>
</evidence>
<feature type="region of interest" description="Disordered" evidence="1">
    <location>
        <begin position="441"/>
        <end position="474"/>
    </location>
</feature>
<gene>
    <name evidence="4 5" type="primary">LOC117654466</name>
</gene>
<reference evidence="4 5" key="1">
    <citation type="submission" date="2025-04" db="UniProtKB">
        <authorList>
            <consortium name="RefSeq"/>
        </authorList>
    </citation>
    <scope>IDENTIFICATION</scope>
    <source>
        <tissue evidence="4 5">Total insect</tissue>
    </source>
</reference>
<feature type="compositionally biased region" description="Pro residues" evidence="1">
    <location>
        <begin position="924"/>
        <end position="941"/>
    </location>
</feature>
<dbReference type="AlphaFoldDB" id="A0A6P9AF91"/>
<dbReference type="KEGG" id="tpal:117654466"/>
<organism evidence="5">
    <name type="scientific">Thrips palmi</name>
    <name type="common">Melon thrips</name>
    <dbReference type="NCBI Taxonomy" id="161013"/>
    <lineage>
        <taxon>Eukaryota</taxon>
        <taxon>Metazoa</taxon>
        <taxon>Ecdysozoa</taxon>
        <taxon>Arthropoda</taxon>
        <taxon>Hexapoda</taxon>
        <taxon>Insecta</taxon>
        <taxon>Pterygota</taxon>
        <taxon>Neoptera</taxon>
        <taxon>Paraneoptera</taxon>
        <taxon>Thysanoptera</taxon>
        <taxon>Terebrantia</taxon>
        <taxon>Thripoidea</taxon>
        <taxon>Thripidae</taxon>
        <taxon>Thrips</taxon>
    </lineage>
</organism>
<protein>
    <submittedName>
        <fullName evidence="4 5">Uncharacterized protein LOC117654466</fullName>
    </submittedName>
</protein>
<dbReference type="GeneID" id="117654466"/>
<feature type="region of interest" description="Disordered" evidence="1">
    <location>
        <begin position="1"/>
        <end position="56"/>
    </location>
</feature>
<evidence type="ECO:0000259" key="2">
    <source>
        <dbReference type="Pfam" id="PF16457"/>
    </source>
</evidence>
<sequence length="941" mass="102055">MEDDGSPAGQDADETFSDDDTTTLADSETETATLIDEEEDHDLRLAADDDDHADDQADGAAHVSAVLVRAPGAPTSPPNALDVVKVSVTVKGKTQLLELDQNVPLQDVCQMLCAEHGLRWRPDHYALTTVVAAAGRYKAKGAAQFASHKYISELNRHELAHGAELTLVYAPEVFCDHIIARMLERAKHEEWSRALLQLAELSGDTTFVTEFASRPGAVGLVLGVLLAGKAHRLRTREKVWTLRILLCLVRHGTLTGRETALPELVEVLCVLVRAEQGVDADVLESSLRVLTAVSAKAWNLSPVPQLGVVDLVPLLWDSNKPGVQAAALELMNALAAREGRLGPDSAEGRVQVTKTVTSPMVCTIIVQNILCSPVRSNMARQLSQLQSLILQPLKKAMATRASSALQPLDPLVLPRPPPRLLRRKTSAASLLHSRSWCGEEDKDAVRGADGARDRRSLEEESPYKQLSGSPMAVAEHESPYKMLSGSPMAVAEHAALAAPTTASSTASMTASTTSLNFRGSTTSLASVTSTASDISQHSVSSLWTEFADDVPEPKPTLSGLGEECLQYLSSHHPDLARRAEGEEEALHGALSVTAERLVRLLGAELSLCDDGGAWSTPTTATATRAKATAAKAHLYQPLVFAREVPFFHELFCRGLNLLAKTRREMRAKTQRDQDKVLRVVRRQFREALNAQVNSWDQMDRWLSELPYSAVAALWEKECLSAEQDTVLSSPAVQQLRQRRLGDHGVRGAPGLRQLVRQQRLSALRAGTKFRRPGLGRLHRSASKRERAFVWVWLAQRDAALQHAECGQDAADLADVTGTPQAVQLAAVTTVVTGRKCASVYGTRGRKQSAASDLALSLVLDPQESDAGSLDLIAPDVATLEAWADGLNMLLGKEYLSAAVKRDLDLLLDMEVRLQLMELDGVTPPAEPPPVPPPPPDYDFVT</sequence>
<dbReference type="RefSeq" id="XP_034257008.1">
    <property type="nucleotide sequence ID" value="XM_034401117.1"/>
</dbReference>
<evidence type="ECO:0000256" key="1">
    <source>
        <dbReference type="SAM" id="MobiDB-lite"/>
    </source>
</evidence>
<feature type="compositionally biased region" description="Basic and acidic residues" evidence="1">
    <location>
        <begin position="441"/>
        <end position="462"/>
    </location>
</feature>
<dbReference type="Proteomes" id="UP000515158">
    <property type="component" value="Unplaced"/>
</dbReference>